<sequence>MVMTLNKIKPKMLSMFCIKKTVSFFVTVMSKVSNVPYYNA</sequence>
<dbReference type="AlphaFoldDB" id="A0A0E9TNY8"/>
<reference evidence="1" key="2">
    <citation type="journal article" date="2015" name="Fish Shellfish Immunol.">
        <title>Early steps in the European eel (Anguilla anguilla)-Vibrio vulnificus interaction in the gills: Role of the RtxA13 toxin.</title>
        <authorList>
            <person name="Callol A."/>
            <person name="Pajuelo D."/>
            <person name="Ebbesson L."/>
            <person name="Teles M."/>
            <person name="MacKenzie S."/>
            <person name="Amaro C."/>
        </authorList>
    </citation>
    <scope>NUCLEOTIDE SEQUENCE</scope>
</reference>
<name>A0A0E9TNY8_ANGAN</name>
<dbReference type="EMBL" id="GBXM01054139">
    <property type="protein sequence ID" value="JAH54438.1"/>
    <property type="molecule type" value="Transcribed_RNA"/>
</dbReference>
<proteinExistence type="predicted"/>
<reference evidence="1" key="1">
    <citation type="submission" date="2014-11" db="EMBL/GenBank/DDBJ databases">
        <authorList>
            <person name="Amaro Gonzalez C."/>
        </authorList>
    </citation>
    <scope>NUCLEOTIDE SEQUENCE</scope>
</reference>
<accession>A0A0E9TNY8</accession>
<evidence type="ECO:0000313" key="1">
    <source>
        <dbReference type="EMBL" id="JAH54438.1"/>
    </source>
</evidence>
<protein>
    <submittedName>
        <fullName evidence="1">Uncharacterized protein</fullName>
    </submittedName>
</protein>
<organism evidence="1">
    <name type="scientific">Anguilla anguilla</name>
    <name type="common">European freshwater eel</name>
    <name type="synonym">Muraena anguilla</name>
    <dbReference type="NCBI Taxonomy" id="7936"/>
    <lineage>
        <taxon>Eukaryota</taxon>
        <taxon>Metazoa</taxon>
        <taxon>Chordata</taxon>
        <taxon>Craniata</taxon>
        <taxon>Vertebrata</taxon>
        <taxon>Euteleostomi</taxon>
        <taxon>Actinopterygii</taxon>
        <taxon>Neopterygii</taxon>
        <taxon>Teleostei</taxon>
        <taxon>Anguilliformes</taxon>
        <taxon>Anguillidae</taxon>
        <taxon>Anguilla</taxon>
    </lineage>
</organism>